<dbReference type="EMBL" id="AP014960">
    <property type="protein sequence ID" value="BAS88406.1"/>
    <property type="molecule type" value="Genomic_DNA"/>
</dbReference>
<organism evidence="1 2">
    <name type="scientific">Oryza sativa subsp. japonica</name>
    <name type="common">Rice</name>
    <dbReference type="NCBI Taxonomy" id="39947"/>
    <lineage>
        <taxon>Eukaryota</taxon>
        <taxon>Viridiplantae</taxon>
        <taxon>Streptophyta</taxon>
        <taxon>Embryophyta</taxon>
        <taxon>Tracheophyta</taxon>
        <taxon>Spermatophyta</taxon>
        <taxon>Magnoliopsida</taxon>
        <taxon>Liliopsida</taxon>
        <taxon>Poales</taxon>
        <taxon>Poaceae</taxon>
        <taxon>BOP clade</taxon>
        <taxon>Oryzoideae</taxon>
        <taxon>Oryzeae</taxon>
        <taxon>Oryzinae</taxon>
        <taxon>Oryza</taxon>
        <taxon>Oryza sativa</taxon>
    </lineage>
</organism>
<accession>A0A0P0W8S2</accession>
<reference evidence="1 2" key="2">
    <citation type="journal article" date="2013" name="Plant Cell Physiol.">
        <title>Rice Annotation Project Database (RAP-DB): an integrative and interactive database for rice genomics.</title>
        <authorList>
            <person name="Sakai H."/>
            <person name="Lee S.S."/>
            <person name="Tanaka T."/>
            <person name="Numa H."/>
            <person name="Kim J."/>
            <person name="Kawahara Y."/>
            <person name="Wakimoto H."/>
            <person name="Yang C.C."/>
            <person name="Iwamoto M."/>
            <person name="Abe T."/>
            <person name="Yamada Y."/>
            <person name="Muto A."/>
            <person name="Inokuchi H."/>
            <person name="Ikemura T."/>
            <person name="Matsumoto T."/>
            <person name="Sasaki T."/>
            <person name="Itoh T."/>
        </authorList>
    </citation>
    <scope>NUCLEOTIDE SEQUENCE [LARGE SCALE GENOMIC DNA]</scope>
    <source>
        <strain evidence="2">cv. Nipponbare</strain>
    </source>
</reference>
<reference evidence="1 2" key="3">
    <citation type="journal article" date="2013" name="Rice">
        <title>Improvement of the Oryza sativa Nipponbare reference genome using next generation sequence and optical map data.</title>
        <authorList>
            <person name="Kawahara Y."/>
            <person name="de la Bastide M."/>
            <person name="Hamilton J.P."/>
            <person name="Kanamori H."/>
            <person name="McCombie W.R."/>
            <person name="Ouyang S."/>
            <person name="Schwartz D.C."/>
            <person name="Tanaka T."/>
            <person name="Wu J."/>
            <person name="Zhou S."/>
            <person name="Childs K.L."/>
            <person name="Davidson R.M."/>
            <person name="Lin H."/>
            <person name="Quesada-Ocampo L."/>
            <person name="Vaillancourt B."/>
            <person name="Sakai H."/>
            <person name="Lee S.S."/>
            <person name="Kim J."/>
            <person name="Numa H."/>
            <person name="Itoh T."/>
            <person name="Buell C.R."/>
            <person name="Matsumoto T."/>
        </authorList>
    </citation>
    <scope>NUCLEOTIDE SEQUENCE [LARGE SCALE GENOMIC DNA]</scope>
    <source>
        <strain evidence="2">cv. Nipponbare</strain>
    </source>
</reference>
<proteinExistence type="predicted"/>
<keyword evidence="2" id="KW-1185">Reference proteome</keyword>
<dbReference type="Proteomes" id="UP000059680">
    <property type="component" value="Chromosome 4"/>
</dbReference>
<dbReference type="InParanoid" id="A0A0P0W8S2"/>
<evidence type="ECO:0000313" key="1">
    <source>
        <dbReference type="EMBL" id="BAS88406.1"/>
    </source>
</evidence>
<name>A0A0P0W8S2_ORYSJ</name>
<evidence type="ECO:0000313" key="2">
    <source>
        <dbReference type="Proteomes" id="UP000059680"/>
    </source>
</evidence>
<gene>
    <name evidence="1" type="ordered locus">Os04g0289025</name>
    <name evidence="1" type="ORF">OSNPB_040289025</name>
</gene>
<dbReference type="AlphaFoldDB" id="A0A0P0W8S2"/>
<dbReference type="PaxDb" id="39947-A0A0P0W8S2"/>
<reference evidence="2" key="1">
    <citation type="journal article" date="2005" name="Nature">
        <title>The map-based sequence of the rice genome.</title>
        <authorList>
            <consortium name="International rice genome sequencing project (IRGSP)"/>
            <person name="Matsumoto T."/>
            <person name="Wu J."/>
            <person name="Kanamori H."/>
            <person name="Katayose Y."/>
            <person name="Fujisawa M."/>
            <person name="Namiki N."/>
            <person name="Mizuno H."/>
            <person name="Yamamoto K."/>
            <person name="Antonio B.A."/>
            <person name="Baba T."/>
            <person name="Sakata K."/>
            <person name="Nagamura Y."/>
            <person name="Aoki H."/>
            <person name="Arikawa K."/>
            <person name="Arita K."/>
            <person name="Bito T."/>
            <person name="Chiden Y."/>
            <person name="Fujitsuka N."/>
            <person name="Fukunaka R."/>
            <person name="Hamada M."/>
            <person name="Harada C."/>
            <person name="Hayashi A."/>
            <person name="Hijishita S."/>
            <person name="Honda M."/>
            <person name="Hosokawa S."/>
            <person name="Ichikawa Y."/>
            <person name="Idonuma A."/>
            <person name="Iijima M."/>
            <person name="Ikeda M."/>
            <person name="Ikeno M."/>
            <person name="Ito K."/>
            <person name="Ito S."/>
            <person name="Ito T."/>
            <person name="Ito Y."/>
            <person name="Ito Y."/>
            <person name="Iwabuchi A."/>
            <person name="Kamiya K."/>
            <person name="Karasawa W."/>
            <person name="Kurita K."/>
            <person name="Katagiri S."/>
            <person name="Kikuta A."/>
            <person name="Kobayashi H."/>
            <person name="Kobayashi N."/>
            <person name="Machita K."/>
            <person name="Maehara T."/>
            <person name="Masukawa M."/>
            <person name="Mizubayashi T."/>
            <person name="Mukai Y."/>
            <person name="Nagasaki H."/>
            <person name="Nagata Y."/>
            <person name="Naito S."/>
            <person name="Nakashima M."/>
            <person name="Nakama Y."/>
            <person name="Nakamichi Y."/>
            <person name="Nakamura M."/>
            <person name="Meguro A."/>
            <person name="Negishi M."/>
            <person name="Ohta I."/>
            <person name="Ohta T."/>
            <person name="Okamoto M."/>
            <person name="Ono N."/>
            <person name="Saji S."/>
            <person name="Sakaguchi M."/>
            <person name="Sakai K."/>
            <person name="Shibata M."/>
            <person name="Shimokawa T."/>
            <person name="Song J."/>
            <person name="Takazaki Y."/>
            <person name="Terasawa K."/>
            <person name="Tsugane M."/>
            <person name="Tsuji K."/>
            <person name="Ueda S."/>
            <person name="Waki K."/>
            <person name="Yamagata H."/>
            <person name="Yamamoto M."/>
            <person name="Yamamoto S."/>
            <person name="Yamane H."/>
            <person name="Yoshiki S."/>
            <person name="Yoshihara R."/>
            <person name="Yukawa K."/>
            <person name="Zhong H."/>
            <person name="Yano M."/>
            <person name="Yuan Q."/>
            <person name="Ouyang S."/>
            <person name="Liu J."/>
            <person name="Jones K.M."/>
            <person name="Gansberger K."/>
            <person name="Moffat K."/>
            <person name="Hill J."/>
            <person name="Bera J."/>
            <person name="Fadrosh D."/>
            <person name="Jin S."/>
            <person name="Johri S."/>
            <person name="Kim M."/>
            <person name="Overton L."/>
            <person name="Reardon M."/>
            <person name="Tsitrin T."/>
            <person name="Vuong H."/>
            <person name="Weaver B."/>
            <person name="Ciecko A."/>
            <person name="Tallon L."/>
            <person name="Jackson J."/>
            <person name="Pai G."/>
            <person name="Aken S.V."/>
            <person name="Utterback T."/>
            <person name="Reidmuller S."/>
            <person name="Feldblyum T."/>
            <person name="Hsiao J."/>
            <person name="Zismann V."/>
            <person name="Iobst S."/>
            <person name="de Vazeille A.R."/>
            <person name="Buell C.R."/>
            <person name="Ying K."/>
            <person name="Li Y."/>
            <person name="Lu T."/>
            <person name="Huang Y."/>
            <person name="Zhao Q."/>
            <person name="Feng Q."/>
            <person name="Zhang L."/>
            <person name="Zhu J."/>
            <person name="Weng Q."/>
            <person name="Mu J."/>
            <person name="Lu Y."/>
            <person name="Fan D."/>
            <person name="Liu Y."/>
            <person name="Guan J."/>
            <person name="Zhang Y."/>
            <person name="Yu S."/>
            <person name="Liu X."/>
            <person name="Zhang Y."/>
            <person name="Hong G."/>
            <person name="Han B."/>
            <person name="Choisne N."/>
            <person name="Demange N."/>
            <person name="Orjeda G."/>
            <person name="Samain S."/>
            <person name="Cattolico L."/>
            <person name="Pelletier E."/>
            <person name="Couloux A."/>
            <person name="Segurens B."/>
            <person name="Wincker P."/>
            <person name="D'Hont A."/>
            <person name="Scarpelli C."/>
            <person name="Weissenbach J."/>
            <person name="Salanoubat M."/>
            <person name="Quetier F."/>
            <person name="Yu Y."/>
            <person name="Kim H.R."/>
            <person name="Rambo T."/>
            <person name="Currie J."/>
            <person name="Collura K."/>
            <person name="Luo M."/>
            <person name="Yang T."/>
            <person name="Ammiraju J.S.S."/>
            <person name="Engler F."/>
            <person name="Soderlund C."/>
            <person name="Wing R.A."/>
            <person name="Palmer L.E."/>
            <person name="de la Bastide M."/>
            <person name="Spiegel L."/>
            <person name="Nascimento L."/>
            <person name="Zutavern T."/>
            <person name="O'Shaughnessy A."/>
            <person name="Dike S."/>
            <person name="Dedhia N."/>
            <person name="Preston R."/>
            <person name="Balija V."/>
            <person name="McCombie W.R."/>
            <person name="Chow T."/>
            <person name="Chen H."/>
            <person name="Chung M."/>
            <person name="Chen C."/>
            <person name="Shaw J."/>
            <person name="Wu H."/>
            <person name="Hsiao K."/>
            <person name="Chao Y."/>
            <person name="Chu M."/>
            <person name="Cheng C."/>
            <person name="Hour A."/>
            <person name="Lee P."/>
            <person name="Lin S."/>
            <person name="Lin Y."/>
            <person name="Liou J."/>
            <person name="Liu S."/>
            <person name="Hsing Y."/>
            <person name="Raghuvanshi S."/>
            <person name="Mohanty A."/>
            <person name="Bharti A.K."/>
            <person name="Gaur A."/>
            <person name="Gupta V."/>
            <person name="Kumar D."/>
            <person name="Ravi V."/>
            <person name="Vij S."/>
            <person name="Kapur A."/>
            <person name="Khurana P."/>
            <person name="Khurana P."/>
            <person name="Khurana J.P."/>
            <person name="Tyagi A.K."/>
            <person name="Gaikwad K."/>
            <person name="Singh A."/>
            <person name="Dalal V."/>
            <person name="Srivastava S."/>
            <person name="Dixit A."/>
            <person name="Pal A.K."/>
            <person name="Ghazi I.A."/>
            <person name="Yadav M."/>
            <person name="Pandit A."/>
            <person name="Bhargava A."/>
            <person name="Sureshbabu K."/>
            <person name="Batra K."/>
            <person name="Sharma T.R."/>
            <person name="Mohapatra T."/>
            <person name="Singh N.K."/>
            <person name="Messing J."/>
            <person name="Nelson A.B."/>
            <person name="Fuks G."/>
            <person name="Kavchok S."/>
            <person name="Keizer G."/>
            <person name="Linton E."/>
            <person name="Llaca V."/>
            <person name="Song R."/>
            <person name="Tanyolac B."/>
            <person name="Young S."/>
            <person name="Ho-Il K."/>
            <person name="Hahn J.H."/>
            <person name="Sangsakoo G."/>
            <person name="Vanavichit A."/>
            <person name="de Mattos Luiz.A.T."/>
            <person name="Zimmer P.D."/>
            <person name="Malone G."/>
            <person name="Dellagostin O."/>
            <person name="de Oliveira A.C."/>
            <person name="Bevan M."/>
            <person name="Bancroft I."/>
            <person name="Minx P."/>
            <person name="Cordum H."/>
            <person name="Wilson R."/>
            <person name="Cheng Z."/>
            <person name="Jin W."/>
            <person name="Jiang J."/>
            <person name="Leong S.A."/>
            <person name="Iwama H."/>
            <person name="Gojobori T."/>
            <person name="Itoh T."/>
            <person name="Niimura Y."/>
            <person name="Fujii Y."/>
            <person name="Habara T."/>
            <person name="Sakai H."/>
            <person name="Sato Y."/>
            <person name="Wilson G."/>
            <person name="Kumar K."/>
            <person name="McCouch S."/>
            <person name="Juretic N."/>
            <person name="Hoen D."/>
            <person name="Wright S."/>
            <person name="Bruskiewich R."/>
            <person name="Bureau T."/>
            <person name="Miyao A."/>
            <person name="Hirochika H."/>
            <person name="Nishikawa T."/>
            <person name="Kadowaki K."/>
            <person name="Sugiura M."/>
            <person name="Burr B."/>
            <person name="Sasaki T."/>
        </authorList>
    </citation>
    <scope>NUCLEOTIDE SEQUENCE [LARGE SCALE GENOMIC DNA]</scope>
    <source>
        <strain evidence="2">cv. Nipponbare</strain>
    </source>
</reference>
<protein>
    <submittedName>
        <fullName evidence="1">Os04g0289025 protein</fullName>
    </submittedName>
</protein>
<sequence>MGEMEAAIAALPAKKEALQENGWPQGILQFTHGAASASAVAVSASSCPVKKTQQAPRKPPRPERTTMMAMAMAEDGSASWFQYSEEMLLPMPPTPFCTTPAVAAVCALWPRVPRT</sequence>